<dbReference type="AlphaFoldDB" id="A0A4S2L1H3"/>
<organism evidence="5 6">
    <name type="scientific">Temnothorax longispinosus</name>
    <dbReference type="NCBI Taxonomy" id="300112"/>
    <lineage>
        <taxon>Eukaryota</taxon>
        <taxon>Metazoa</taxon>
        <taxon>Ecdysozoa</taxon>
        <taxon>Arthropoda</taxon>
        <taxon>Hexapoda</taxon>
        <taxon>Insecta</taxon>
        <taxon>Pterygota</taxon>
        <taxon>Neoptera</taxon>
        <taxon>Endopterygota</taxon>
        <taxon>Hymenoptera</taxon>
        <taxon>Apocrita</taxon>
        <taxon>Aculeata</taxon>
        <taxon>Formicoidea</taxon>
        <taxon>Formicidae</taxon>
        <taxon>Myrmicinae</taxon>
        <taxon>Temnothorax</taxon>
    </lineage>
</organism>
<evidence type="ECO:0000256" key="1">
    <source>
        <dbReference type="ARBA" id="ARBA00022690"/>
    </source>
</evidence>
<dbReference type="Gene3D" id="2.30.39.10">
    <property type="entry name" value="Alpha-1-antitrypsin, domain 1"/>
    <property type="match status" value="1"/>
</dbReference>
<evidence type="ECO:0000256" key="2">
    <source>
        <dbReference type="ARBA" id="ARBA00022900"/>
    </source>
</evidence>
<dbReference type="InterPro" id="IPR042178">
    <property type="entry name" value="Serpin_sf_1"/>
</dbReference>
<comment type="similarity">
    <text evidence="3">Belongs to the serpin family.</text>
</comment>
<keyword evidence="1" id="KW-0646">Protease inhibitor</keyword>
<dbReference type="PANTHER" id="PTHR11461:SF278">
    <property type="entry name" value="SERINE PROTEASE INHIBITOR 88EA"/>
    <property type="match status" value="1"/>
</dbReference>
<name>A0A4S2L1H3_9HYME</name>
<dbReference type="Proteomes" id="UP000310200">
    <property type="component" value="Unassembled WGS sequence"/>
</dbReference>
<proteinExistence type="inferred from homology"/>
<dbReference type="Gene3D" id="3.30.497.10">
    <property type="entry name" value="Antithrombin, subunit I, domain 2"/>
    <property type="match status" value="1"/>
</dbReference>
<dbReference type="SUPFAM" id="SSF56574">
    <property type="entry name" value="Serpins"/>
    <property type="match status" value="1"/>
</dbReference>
<dbReference type="GO" id="GO:0005615">
    <property type="term" value="C:extracellular space"/>
    <property type="evidence" value="ECO:0007669"/>
    <property type="project" value="InterPro"/>
</dbReference>
<dbReference type="InterPro" id="IPR042185">
    <property type="entry name" value="Serpin_sf_2"/>
</dbReference>
<dbReference type="InterPro" id="IPR000215">
    <property type="entry name" value="Serpin_fam"/>
</dbReference>
<evidence type="ECO:0000313" key="5">
    <source>
        <dbReference type="EMBL" id="TGZ56612.1"/>
    </source>
</evidence>
<protein>
    <submittedName>
        <fullName evidence="5">Serpin B4</fullName>
    </submittedName>
</protein>
<evidence type="ECO:0000256" key="3">
    <source>
        <dbReference type="RuleBase" id="RU000411"/>
    </source>
</evidence>
<dbReference type="STRING" id="300112.A0A4S2L1H3"/>
<dbReference type="Pfam" id="PF00079">
    <property type="entry name" value="Serpin"/>
    <property type="match status" value="1"/>
</dbReference>
<reference evidence="5 6" key="1">
    <citation type="journal article" date="2019" name="Philos. Trans. R. Soc. Lond., B, Biol. Sci.">
        <title>Ant behaviour and brain gene expression of defending hosts depend on the ecological success of the intruding social parasite.</title>
        <authorList>
            <person name="Kaur R."/>
            <person name="Stoldt M."/>
            <person name="Jongepier E."/>
            <person name="Feldmeyer B."/>
            <person name="Menzel F."/>
            <person name="Bornberg-Bauer E."/>
            <person name="Foitzik S."/>
        </authorList>
    </citation>
    <scope>NUCLEOTIDE SEQUENCE [LARGE SCALE GENOMIC DNA]</scope>
    <source>
        <tissue evidence="5">Whole body</tissue>
    </source>
</reference>
<dbReference type="PANTHER" id="PTHR11461">
    <property type="entry name" value="SERINE PROTEASE INHIBITOR, SERPIN"/>
    <property type="match status" value="1"/>
</dbReference>
<feature type="domain" description="Serpin" evidence="4">
    <location>
        <begin position="24"/>
        <end position="409"/>
    </location>
</feature>
<dbReference type="EMBL" id="QBLH01000323">
    <property type="protein sequence ID" value="TGZ56612.1"/>
    <property type="molecule type" value="Genomic_DNA"/>
</dbReference>
<keyword evidence="2" id="KW-0722">Serine protease inhibitor</keyword>
<dbReference type="SMART" id="SM00093">
    <property type="entry name" value="SERPIN"/>
    <property type="match status" value="1"/>
</dbReference>
<evidence type="ECO:0000259" key="4">
    <source>
        <dbReference type="SMART" id="SM00093"/>
    </source>
</evidence>
<gene>
    <name evidence="5" type="ORF">DBV15_10742</name>
</gene>
<accession>A0A4S2L1H3</accession>
<comment type="caution">
    <text evidence="5">The sequence shown here is derived from an EMBL/GenBank/DDBJ whole genome shotgun (WGS) entry which is preliminary data.</text>
</comment>
<dbReference type="GO" id="GO:0004867">
    <property type="term" value="F:serine-type endopeptidase inhibitor activity"/>
    <property type="evidence" value="ECO:0007669"/>
    <property type="project" value="UniProtKB-KW"/>
</dbReference>
<evidence type="ECO:0000313" key="6">
    <source>
        <dbReference type="Proteomes" id="UP000310200"/>
    </source>
</evidence>
<dbReference type="InterPro" id="IPR036186">
    <property type="entry name" value="Serpin_sf"/>
</dbReference>
<sequence length="409" mass="47395">MTECAICYQIAHSMLTDARFKFAFESLRKCMLMEPKNNIFFSPHLIYQNLLVMYFGASDDTENSLRKVLYIPDDVSKTTVELHYIEGGVNQFCYIMNGSENSYTCRIFSRLFVNERKMIYTETMNLFSSGHHQVKEINFDNRPDHTRDFVNNTVKCLTQKYIQDVLPPDNINSNTDGILLNIIYCEGQLDPSFDLDTTPDISVSKKTRQKDKKDKKDSTKKNFNNGKFEQLDAYIMEIPFKERKISMFFIFPSCYSEPVKGNISERDAIIQLIDRLMTEEGSRELHKLLDEGIAQQTDMLFPIFNIEQNLEMHRLLEMLGIQEFMPSGTGLLHEFTCHAMRLGDAVHRIKIKMSKTRITAAATNVFFTSNNSSQRVENPNTVDIHFPCVCLIYDRTHRNILFCGVLLES</sequence>
<keyword evidence="6" id="KW-1185">Reference proteome</keyword>
<dbReference type="InterPro" id="IPR023796">
    <property type="entry name" value="Serpin_dom"/>
</dbReference>